<dbReference type="EMBL" id="WOBO01000001">
    <property type="protein sequence ID" value="MUK43807.1"/>
    <property type="molecule type" value="Genomic_DNA"/>
</dbReference>
<dbReference type="EMBL" id="WOBN01000027">
    <property type="protein sequence ID" value="MUK50761.1"/>
    <property type="molecule type" value="Genomic_DNA"/>
</dbReference>
<dbReference type="RefSeq" id="WP_005421903.1">
    <property type="nucleotide sequence ID" value="NZ_BJTZ01000033.1"/>
</dbReference>
<protein>
    <submittedName>
        <fullName evidence="4">Uncharacterized protein</fullName>
    </submittedName>
</protein>
<gene>
    <name evidence="2" type="ORF">AFI02nite_36180</name>
    <name evidence="3" type="ORF">GNP77_00285</name>
    <name evidence="4" type="ORF">GNP88_16545</name>
</gene>
<feature type="transmembrane region" description="Helical" evidence="1">
    <location>
        <begin position="13"/>
        <end position="34"/>
    </location>
</feature>
<dbReference type="AlphaFoldDB" id="A0A1B9PHQ0"/>
<reference evidence="2 5" key="1">
    <citation type="submission" date="2019-07" db="EMBL/GenBank/DDBJ databases">
        <title>Whole genome shotgun sequence of Aliivibrio fischeri NBRC 101058.</title>
        <authorList>
            <person name="Hosoyama A."/>
            <person name="Uohara A."/>
            <person name="Ohji S."/>
            <person name="Ichikawa N."/>
        </authorList>
    </citation>
    <scope>NUCLEOTIDE SEQUENCE [LARGE SCALE GENOMIC DNA]</scope>
    <source>
        <strain evidence="2 5">NBRC 101058</strain>
    </source>
</reference>
<keyword evidence="1" id="KW-1133">Transmembrane helix</keyword>
<evidence type="ECO:0000313" key="5">
    <source>
        <dbReference type="Proteomes" id="UP000321787"/>
    </source>
</evidence>
<keyword evidence="1" id="KW-0472">Membrane</keyword>
<comment type="caution">
    <text evidence="4">The sequence shown here is derived from an EMBL/GenBank/DDBJ whole genome shotgun (WGS) entry which is preliminary data.</text>
</comment>
<dbReference type="GeneID" id="92895828"/>
<evidence type="ECO:0000256" key="1">
    <source>
        <dbReference type="SAM" id="Phobius"/>
    </source>
</evidence>
<evidence type="ECO:0000313" key="6">
    <source>
        <dbReference type="Proteomes" id="UP000435323"/>
    </source>
</evidence>
<evidence type="ECO:0000313" key="3">
    <source>
        <dbReference type="EMBL" id="MUK43807.1"/>
    </source>
</evidence>
<dbReference type="EMBL" id="BJTZ01000033">
    <property type="protein sequence ID" value="GEK15582.1"/>
    <property type="molecule type" value="Genomic_DNA"/>
</dbReference>
<organism evidence="4 7">
    <name type="scientific">Aliivibrio fischeri</name>
    <name type="common">Vibrio fischeri</name>
    <dbReference type="NCBI Taxonomy" id="668"/>
    <lineage>
        <taxon>Bacteria</taxon>
        <taxon>Pseudomonadati</taxon>
        <taxon>Pseudomonadota</taxon>
        <taxon>Gammaproteobacteria</taxon>
        <taxon>Vibrionales</taxon>
        <taxon>Vibrionaceae</taxon>
        <taxon>Aliivibrio</taxon>
    </lineage>
</organism>
<evidence type="ECO:0000313" key="7">
    <source>
        <dbReference type="Proteomes" id="UP000448038"/>
    </source>
</evidence>
<evidence type="ECO:0000313" key="2">
    <source>
        <dbReference type="EMBL" id="GEK15582.1"/>
    </source>
</evidence>
<accession>A0A1B9PHQ0</accession>
<proteinExistence type="predicted"/>
<sequence>MFLLEGLSPLTELIIWISYAITIVICALTVAVIVEFSKKE</sequence>
<dbReference type="Proteomes" id="UP000435323">
    <property type="component" value="Unassembled WGS sequence"/>
</dbReference>
<keyword evidence="1" id="KW-0812">Transmembrane</keyword>
<reference evidence="6 7" key="2">
    <citation type="submission" date="2019-11" db="EMBL/GenBank/DDBJ databases">
        <title>Using colonization assays and comparative genomics to discover symbiosis behaviors and factors in Vibrio fischeri.</title>
        <authorList>
            <person name="Bongrand C."/>
            <person name="Moriano-Gutierrez S."/>
            <person name="Arevalo P."/>
            <person name="Mcfall-Ngai M."/>
            <person name="Visick K."/>
            <person name="Polz M.F."/>
            <person name="Ruby E.G."/>
        </authorList>
    </citation>
    <scope>NUCLEOTIDE SEQUENCE [LARGE SCALE GENOMIC DNA]</scope>
    <source>
        <strain evidence="3">Emors.3.2</strain>
        <strain evidence="6">emors.3.2</strain>
        <strain evidence="4">Emors.4.1</strain>
        <strain evidence="7">emors.4.1</strain>
    </source>
</reference>
<evidence type="ECO:0000313" key="4">
    <source>
        <dbReference type="EMBL" id="MUK50761.1"/>
    </source>
</evidence>
<dbReference type="Proteomes" id="UP000448038">
    <property type="component" value="Unassembled WGS sequence"/>
</dbReference>
<dbReference type="Proteomes" id="UP000321787">
    <property type="component" value="Unassembled WGS sequence"/>
</dbReference>
<name>A0A1B9PHQ0_ALIFS</name>